<evidence type="ECO:0000313" key="1">
    <source>
        <dbReference type="EMBL" id="PJG59951.1"/>
    </source>
</evidence>
<keyword evidence="2" id="KW-1185">Reference proteome</keyword>
<proteinExistence type="predicted"/>
<evidence type="ECO:0000313" key="2">
    <source>
        <dbReference type="Proteomes" id="UP000235861"/>
    </source>
</evidence>
<reference evidence="1 2" key="1">
    <citation type="submission" date="2017-11" db="EMBL/GenBank/DDBJ databases">
        <title>Draft genome sequence of environmental isolate Aeromonas cavernicola sp. nov. MDC 2508.</title>
        <authorList>
            <person name="Colston S.M."/>
            <person name="Navarro A."/>
            <person name="Martinez-Murcia A.J."/>
            <person name="Graf J."/>
        </authorList>
    </citation>
    <scope>NUCLEOTIDE SEQUENCE [LARGE SCALE GENOMIC DNA]</scope>
    <source>
        <strain evidence="1 2">MDC 2508</strain>
    </source>
</reference>
<dbReference type="RefSeq" id="WP_100293034.1">
    <property type="nucleotide sequence ID" value="NZ_PGGC01000039.1"/>
</dbReference>
<dbReference type="OrthoDB" id="5586199at2"/>
<gene>
    <name evidence="1" type="ORF">CUC53_04440</name>
</gene>
<name>A0A2H9U7H6_9GAMM</name>
<organism evidence="1 2">
    <name type="scientific">Aeromonas cavernicola</name>
    <dbReference type="NCBI Taxonomy" id="1006623"/>
    <lineage>
        <taxon>Bacteria</taxon>
        <taxon>Pseudomonadati</taxon>
        <taxon>Pseudomonadota</taxon>
        <taxon>Gammaproteobacteria</taxon>
        <taxon>Aeromonadales</taxon>
        <taxon>Aeromonadaceae</taxon>
        <taxon>Aeromonas</taxon>
    </lineage>
</organism>
<sequence>MTQISIVSLLHSLGTHFPVYPTSSLIILLDAHQGDIWLPTRQGGDITQLRQHSTAMAVNDLASLDAGWCDFAAAEEGTTAELNALASYDAEMMDNLQMYWQSAAKINSPISDNLFELRREVVDEAHGVKLAQAWQQQQQRRFEQLINAAASGRAQLCFVEVESAYWLRQKLSEVADIELITPNFT</sequence>
<dbReference type="AlphaFoldDB" id="A0A2H9U7H6"/>
<accession>A0A2H9U7H6</accession>
<dbReference type="EMBL" id="PGGC01000039">
    <property type="protein sequence ID" value="PJG59951.1"/>
    <property type="molecule type" value="Genomic_DNA"/>
</dbReference>
<comment type="caution">
    <text evidence="1">The sequence shown here is derived from an EMBL/GenBank/DDBJ whole genome shotgun (WGS) entry which is preliminary data.</text>
</comment>
<protein>
    <submittedName>
        <fullName evidence="1">Uncharacterized protein</fullName>
    </submittedName>
</protein>
<dbReference type="Proteomes" id="UP000235861">
    <property type="component" value="Unassembled WGS sequence"/>
</dbReference>